<evidence type="ECO:0000256" key="2">
    <source>
        <dbReference type="HAMAP-Rule" id="MF_01940"/>
    </source>
</evidence>
<dbReference type="InterPro" id="IPR009097">
    <property type="entry name" value="Cyclic_Pdiesterase"/>
</dbReference>
<keyword evidence="4" id="KW-1185">Reference proteome</keyword>
<dbReference type="InterPro" id="IPR004175">
    <property type="entry name" value="RNA_CPDase"/>
</dbReference>
<accession>A0ABT6RUN2</accession>
<dbReference type="Gene3D" id="3.90.1140.10">
    <property type="entry name" value="Cyclic phosphodiesterase"/>
    <property type="match status" value="1"/>
</dbReference>
<gene>
    <name evidence="3" type="primary">thpR</name>
    <name evidence="3" type="ORF">QIS99_18335</name>
</gene>
<feature type="short sequence motif" description="HXTX 1" evidence="2">
    <location>
        <begin position="42"/>
        <end position="45"/>
    </location>
</feature>
<dbReference type="NCBIfam" id="TIGR02258">
    <property type="entry name" value="2_5_ligase"/>
    <property type="match status" value="1"/>
</dbReference>
<dbReference type="EC" id="3.1.4.58" evidence="2"/>
<reference evidence="3 4" key="1">
    <citation type="submission" date="2023-05" db="EMBL/GenBank/DDBJ databases">
        <title>Draft genome sequence of Streptomyces sp. B-S-A8 isolated from a cave soil in Thailand.</title>
        <authorList>
            <person name="Chamroensaksri N."/>
            <person name="Muangham S."/>
        </authorList>
    </citation>
    <scope>NUCLEOTIDE SEQUENCE [LARGE SCALE GENOMIC DNA]</scope>
    <source>
        <strain evidence="3 4">B-S-A8</strain>
    </source>
</reference>
<evidence type="ECO:0000313" key="4">
    <source>
        <dbReference type="Proteomes" id="UP001224661"/>
    </source>
</evidence>
<comment type="function">
    <text evidence="2">Hydrolyzes RNA 2',3'-cyclic phosphodiester to an RNA 2'-phosphomonoester.</text>
</comment>
<keyword evidence="1 2" id="KW-0378">Hydrolase</keyword>
<dbReference type="PANTHER" id="PTHR35561">
    <property type="entry name" value="RNA 2',3'-CYCLIC PHOSPHODIESTERASE"/>
    <property type="match status" value="1"/>
</dbReference>
<dbReference type="SUPFAM" id="SSF55144">
    <property type="entry name" value="LigT-like"/>
    <property type="match status" value="1"/>
</dbReference>
<feature type="active site" description="Proton acceptor" evidence="2">
    <location>
        <position position="126"/>
    </location>
</feature>
<proteinExistence type="inferred from homology"/>
<protein>
    <recommendedName>
        <fullName evidence="2">RNA 2',3'-cyclic phosphodiesterase</fullName>
        <shortName evidence="2">RNA 2',3'-CPDase</shortName>
        <ecNumber evidence="2">3.1.4.58</ecNumber>
    </recommendedName>
</protein>
<organism evidence="3 4">
    <name type="scientific">Streptomyces solicavernae</name>
    <dbReference type="NCBI Taxonomy" id="3043614"/>
    <lineage>
        <taxon>Bacteria</taxon>
        <taxon>Bacillati</taxon>
        <taxon>Actinomycetota</taxon>
        <taxon>Actinomycetes</taxon>
        <taxon>Kitasatosporales</taxon>
        <taxon>Streptomycetaceae</taxon>
        <taxon>Streptomyces</taxon>
    </lineage>
</organism>
<feature type="active site" description="Proton donor" evidence="2">
    <location>
        <position position="42"/>
    </location>
</feature>
<evidence type="ECO:0000313" key="3">
    <source>
        <dbReference type="EMBL" id="MDI3388145.1"/>
    </source>
</evidence>
<dbReference type="Proteomes" id="UP001224661">
    <property type="component" value="Unassembled WGS sequence"/>
</dbReference>
<dbReference type="Pfam" id="PF13563">
    <property type="entry name" value="2_5_RNA_ligase2"/>
    <property type="match status" value="1"/>
</dbReference>
<comment type="caution">
    <text evidence="3">The sequence shown here is derived from an EMBL/GenBank/DDBJ whole genome shotgun (WGS) entry which is preliminary data.</text>
</comment>
<comment type="similarity">
    <text evidence="2">Belongs to the 2H phosphoesterase superfamily. ThpR family.</text>
</comment>
<evidence type="ECO:0000256" key="1">
    <source>
        <dbReference type="ARBA" id="ARBA00022801"/>
    </source>
</evidence>
<comment type="catalytic activity">
    <reaction evidence="2">
        <text>a 3'-end 2',3'-cyclophospho-ribonucleotide-RNA + H2O = a 3'-end 2'-phospho-ribonucleotide-RNA + H(+)</text>
        <dbReference type="Rhea" id="RHEA:11828"/>
        <dbReference type="Rhea" id="RHEA-COMP:10464"/>
        <dbReference type="Rhea" id="RHEA-COMP:17353"/>
        <dbReference type="ChEBI" id="CHEBI:15377"/>
        <dbReference type="ChEBI" id="CHEBI:15378"/>
        <dbReference type="ChEBI" id="CHEBI:83064"/>
        <dbReference type="ChEBI" id="CHEBI:173113"/>
        <dbReference type="EC" id="3.1.4.58"/>
    </reaction>
</comment>
<dbReference type="HAMAP" id="MF_01940">
    <property type="entry name" value="RNA_CPDase"/>
    <property type="match status" value="1"/>
</dbReference>
<sequence length="190" mass="20961">MRLFAAVLPPTEVLDELAAEVRELRQLPGADGLRWTERAGWHFTLAFLGDVPDETRPDLRERLARAAHRTAPFRLALRGGGRFGDRALWAGADGELDVMRRLAERAEAAARKAGLAMDGHRRYTPHLTLARSRAAAIDLRPYVAALGAFASEPWTVADLVLVHSRLPRSGVAGERPRYEEVERWPLGGAG</sequence>
<feature type="short sequence motif" description="HXTX 2" evidence="2">
    <location>
        <begin position="126"/>
        <end position="129"/>
    </location>
</feature>
<name>A0ABT6RUN2_9ACTN</name>
<dbReference type="PANTHER" id="PTHR35561:SF1">
    <property type="entry name" value="RNA 2',3'-CYCLIC PHOSPHODIESTERASE"/>
    <property type="match status" value="1"/>
</dbReference>
<dbReference type="EMBL" id="JASCIR010000015">
    <property type="protein sequence ID" value="MDI3388145.1"/>
    <property type="molecule type" value="Genomic_DNA"/>
</dbReference>
<dbReference type="RefSeq" id="WP_282514608.1">
    <property type="nucleotide sequence ID" value="NZ_JASCIR010000015.1"/>
</dbReference>